<dbReference type="RefSeq" id="WP_377489148.1">
    <property type="nucleotide sequence ID" value="NZ_JBHUOX010000021.1"/>
</dbReference>
<proteinExistence type="predicted"/>
<organism evidence="1 2">
    <name type="scientific">Pontibacter toksunensis</name>
    <dbReference type="NCBI Taxonomy" id="1332631"/>
    <lineage>
        <taxon>Bacteria</taxon>
        <taxon>Pseudomonadati</taxon>
        <taxon>Bacteroidota</taxon>
        <taxon>Cytophagia</taxon>
        <taxon>Cytophagales</taxon>
        <taxon>Hymenobacteraceae</taxon>
        <taxon>Pontibacter</taxon>
    </lineage>
</organism>
<dbReference type="Pfam" id="PF13376">
    <property type="entry name" value="OmdA"/>
    <property type="match status" value="1"/>
</dbReference>
<evidence type="ECO:0000313" key="1">
    <source>
        <dbReference type="EMBL" id="MFD3002882.1"/>
    </source>
</evidence>
<dbReference type="Gene3D" id="2.40.30.100">
    <property type="entry name" value="AF2212/PG0164-like"/>
    <property type="match status" value="1"/>
</dbReference>
<gene>
    <name evidence="1" type="ORF">ACFS7Z_21120</name>
</gene>
<reference evidence="2" key="1">
    <citation type="journal article" date="2019" name="Int. J. Syst. Evol. Microbiol.">
        <title>The Global Catalogue of Microorganisms (GCM) 10K type strain sequencing project: providing services to taxonomists for standard genome sequencing and annotation.</title>
        <authorList>
            <consortium name="The Broad Institute Genomics Platform"/>
            <consortium name="The Broad Institute Genome Sequencing Center for Infectious Disease"/>
            <person name="Wu L."/>
            <person name="Ma J."/>
        </authorList>
    </citation>
    <scope>NUCLEOTIDE SEQUENCE [LARGE SCALE GENOMIC DNA]</scope>
    <source>
        <strain evidence="2">KCTC 23984</strain>
    </source>
</reference>
<sequence>MIHFQTHIGLLTHLHGMHYLEVPQEVVQELGGKLKARLHCTVNGRLRFQCGLMALGEGKAYISISKKRMQELGARLGSSVAVTLEKDDSQYGTEVPAEMEELLLQDDEGNRRFLLLKPGMQRYMLNHVSAVKNPQLRVDRAITLIENLKKLPEGKENFRAMLGLPPR</sequence>
<comment type="caution">
    <text evidence="1">The sequence shown here is derived from an EMBL/GenBank/DDBJ whole genome shotgun (WGS) entry which is preliminary data.</text>
</comment>
<name>A0ABW6C0I9_9BACT</name>
<dbReference type="Proteomes" id="UP001597641">
    <property type="component" value="Unassembled WGS sequence"/>
</dbReference>
<dbReference type="InterPro" id="IPR015018">
    <property type="entry name" value="DUF1905"/>
</dbReference>
<evidence type="ECO:0000313" key="2">
    <source>
        <dbReference type="Proteomes" id="UP001597641"/>
    </source>
</evidence>
<dbReference type="Pfam" id="PF08922">
    <property type="entry name" value="DUF1905"/>
    <property type="match status" value="1"/>
</dbReference>
<dbReference type="InterPro" id="IPR037079">
    <property type="entry name" value="AF2212/PG0164-like_sf"/>
</dbReference>
<protein>
    <submittedName>
        <fullName evidence="1">DUF1905 domain-containing protein</fullName>
    </submittedName>
</protein>
<accession>A0ABW6C0I9</accession>
<dbReference type="SUPFAM" id="SSF141694">
    <property type="entry name" value="AF2212/PG0164-like"/>
    <property type="match status" value="1"/>
</dbReference>
<dbReference type="EMBL" id="JBHUOX010000021">
    <property type="protein sequence ID" value="MFD3002882.1"/>
    <property type="molecule type" value="Genomic_DNA"/>
</dbReference>
<keyword evidence="2" id="KW-1185">Reference proteome</keyword>